<evidence type="ECO:0000313" key="3">
    <source>
        <dbReference type="Proteomes" id="UP000006286"/>
    </source>
</evidence>
<dbReference type="Gene3D" id="2.130.10.10">
    <property type="entry name" value="YVTN repeat-like/Quinoprotein amine dehydrogenase"/>
    <property type="match status" value="1"/>
</dbReference>
<dbReference type="PATRIC" id="fig|930169.3.peg.3323"/>
<keyword evidence="1" id="KW-0732">Signal</keyword>
<name>K0CIT1_ALCDB</name>
<evidence type="ECO:0000313" key="2">
    <source>
        <dbReference type="EMBL" id="AFT71632.1"/>
    </source>
</evidence>
<proteinExistence type="predicted"/>
<sequence length="757" mass="81877">MSAVPDRSHDSAMGRVHARSQFVFQEKFMKVLRLLPALASGVLLAAPVGAAEEVTFTTITSLHYFADATGEGTEDQPKGWPPAETPLAPPLFSITENSQYLLLPVERARADSYGALARSPVVASHYQVESPKTEMGIEPETVTVQRVDGTSFQASANYRLLGNYVQRNNGDVIGVLVPPMGRFQEASPANPNSASFSTELVTSGEVQGGALYRLDSDGNYAELLEESIGVLYAPVGYLLHDSDSDVVYGVDEGPDGNGRIFRLWPDNRVDILYTFANQTGRDQLPNSLVLGGGGQLYGLLGYDRGMPFKPGTLTDPETEVGAVYRLDLNSPEDGIKILHTFTLSEGEINVINPGRHRWLHGSGSYFKADGAGHESHSTAPVLSHLVEGPDGWLYGGTAVGQCEVWVENSYWQDDRAMSAPLCGWNISMTSSLGYYVFRKEGYVAPYIYNSNGYPNYPNGVTEWPYGIQHPFYDGPRPYGALYRVNKDTGEFQLLHEFDYDDGASPRGPMALGPDGNIYGTTLTGGTLREFKKTNGQIHKSRNGTLYRIDPIAIQVDADGNVTADGFELLRDFTYNQEGNTPIGVVRGSDDRLYGAALYGGQEFVRGASNTTVPYDDYGTLFVVDTSGTAASGSIVLTATPPVIQLGEISELTWTGSGVENCQASSSLEAWSGSLTPSGSIDVSPAAGNYYLSIACEDQSTGRAVSDTSVLRVDMASETEDDNNVSYGNGGGAIGWWWVGAGGLLFRFRTWKTIKTVR</sequence>
<gene>
    <name evidence="2" type="ordered locus">B5T_03365</name>
</gene>
<feature type="chain" id="PRO_5003831570" evidence="1">
    <location>
        <begin position="46"/>
        <end position="757"/>
    </location>
</feature>
<dbReference type="InterPro" id="IPR015943">
    <property type="entry name" value="WD40/YVTN_repeat-like_dom_sf"/>
</dbReference>
<evidence type="ECO:0000256" key="1">
    <source>
        <dbReference type="SAM" id="SignalP"/>
    </source>
</evidence>
<feature type="signal peptide" evidence="1">
    <location>
        <begin position="1"/>
        <end position="45"/>
    </location>
</feature>
<dbReference type="EMBL" id="CP003466">
    <property type="protein sequence ID" value="AFT71632.1"/>
    <property type="molecule type" value="Genomic_DNA"/>
</dbReference>
<dbReference type="STRING" id="930169.B5T_03365"/>
<protein>
    <submittedName>
        <fullName evidence="2">Uncharacterized protein</fullName>
    </submittedName>
</protein>
<dbReference type="Proteomes" id="UP000006286">
    <property type="component" value="Chromosome"/>
</dbReference>
<keyword evidence="3" id="KW-1185">Reference proteome</keyword>
<dbReference type="KEGG" id="adi:B5T_03365"/>
<dbReference type="HOGENOM" id="CLU_391154_0_0_6"/>
<reference evidence="2 3" key="1">
    <citation type="journal article" date="2012" name="J. Bacteriol.">
        <title>Complete genome sequence of Alcanivorax dieselolei type strain B5.</title>
        <authorList>
            <person name="Lai Q."/>
            <person name="Li W."/>
            <person name="Shao Z."/>
        </authorList>
    </citation>
    <scope>NUCLEOTIDE SEQUENCE [LARGE SCALE GENOMIC DNA]</scope>
    <source>
        <strain evidence="3">DSM 16502 / CGMCC 1.3690 / B-5</strain>
    </source>
</reference>
<dbReference type="NCBIfam" id="TIGR03803">
    <property type="entry name" value="Gloeo_Verruco"/>
    <property type="match status" value="1"/>
</dbReference>
<organism evidence="2 3">
    <name type="scientific">Alcanivorax dieselolei (strain DSM 16502 / CGMCC 1.3690 / MCCC 1A00001 / B-5)</name>
    <name type="common">Alloalcanivorax dieselolei</name>
    <dbReference type="NCBI Taxonomy" id="930169"/>
    <lineage>
        <taxon>Bacteria</taxon>
        <taxon>Pseudomonadati</taxon>
        <taxon>Pseudomonadota</taxon>
        <taxon>Gammaproteobacteria</taxon>
        <taxon>Oceanospirillales</taxon>
        <taxon>Alcanivoracaceae</taxon>
        <taxon>Alloalcanivorax</taxon>
    </lineage>
</organism>
<dbReference type="SUPFAM" id="SSF63829">
    <property type="entry name" value="Calcium-dependent phosphotriesterase"/>
    <property type="match status" value="1"/>
</dbReference>
<dbReference type="InterPro" id="IPR022519">
    <property type="entry name" value="Gloeo/Verruco_rpt"/>
</dbReference>
<accession>K0CIT1</accession>
<dbReference type="AlphaFoldDB" id="K0CIT1"/>